<evidence type="ECO:0000256" key="7">
    <source>
        <dbReference type="SAM" id="MobiDB-lite"/>
    </source>
</evidence>
<dbReference type="PROSITE" id="PS50988">
    <property type="entry name" value="TROVE"/>
    <property type="match status" value="1"/>
</dbReference>
<protein>
    <submittedName>
        <fullName evidence="9">60 kDa SS-A/Ro ribonucleoprotein</fullName>
    </submittedName>
    <submittedName>
        <fullName evidence="10">RNA-binding protein</fullName>
    </submittedName>
</protein>
<dbReference type="AlphaFoldDB" id="A0ABC9YUM3"/>
<evidence type="ECO:0000313" key="12">
    <source>
        <dbReference type="Proteomes" id="UP000180166"/>
    </source>
</evidence>
<evidence type="ECO:0000256" key="6">
    <source>
        <dbReference type="ARBA" id="ARBA00023274"/>
    </source>
</evidence>
<organism evidence="10 11">
    <name type="scientific">Nocardia seriolae</name>
    <dbReference type="NCBI Taxonomy" id="37332"/>
    <lineage>
        <taxon>Bacteria</taxon>
        <taxon>Bacillati</taxon>
        <taxon>Actinomycetota</taxon>
        <taxon>Actinomycetes</taxon>
        <taxon>Mycobacteriales</taxon>
        <taxon>Nocardiaceae</taxon>
        <taxon>Nocardia</taxon>
    </lineage>
</organism>
<feature type="region of interest" description="Disordered" evidence="7">
    <location>
        <begin position="274"/>
        <end position="309"/>
    </location>
</feature>
<dbReference type="GO" id="GO:0046872">
    <property type="term" value="F:metal ion binding"/>
    <property type="evidence" value="ECO:0007669"/>
    <property type="project" value="UniProtKB-KW"/>
</dbReference>
<dbReference type="SUPFAM" id="SSF140864">
    <property type="entry name" value="TROVE domain-like"/>
    <property type="match status" value="1"/>
</dbReference>
<feature type="compositionally biased region" description="Basic and acidic residues" evidence="7">
    <location>
        <begin position="292"/>
        <end position="307"/>
    </location>
</feature>
<evidence type="ECO:0000256" key="4">
    <source>
        <dbReference type="ARBA" id="ARBA00022723"/>
    </source>
</evidence>
<comment type="subcellular location">
    <subcellularLocation>
        <location evidence="1">Cytoplasm</location>
    </subcellularLocation>
</comment>
<dbReference type="InterPro" id="IPR040322">
    <property type="entry name" value="TROVE2"/>
</dbReference>
<dbReference type="PANTHER" id="PTHR14202">
    <property type="entry name" value="60 KDA RIBONUCLEOPROTEIN SSA/RO"/>
    <property type="match status" value="1"/>
</dbReference>
<reference evidence="10 11" key="2">
    <citation type="journal article" date="2016" name="Genome Announc.">
        <title>Draft Genome Sequence of Erythromycin- and Oxytetracycline-Sensitive Nocardia seriolae Strain U-1 (NBRC 110359).</title>
        <authorList>
            <person name="Imajoh M."/>
            <person name="Sukeda M."/>
            <person name="Shimizu M."/>
            <person name="Yamane J."/>
            <person name="Ohnishi K."/>
            <person name="Oshima S."/>
        </authorList>
    </citation>
    <scope>NUCLEOTIDE SEQUENCE [LARGE SCALE GENOMIC DNA]</scope>
    <source>
        <strain evidence="10 11">U-1</strain>
    </source>
</reference>
<dbReference type="KEGG" id="nsr:NS506_00173"/>
<dbReference type="Gene3D" id="3.40.50.410">
    <property type="entry name" value="von Willebrand factor, type A domain"/>
    <property type="match status" value="1"/>
</dbReference>
<evidence type="ECO:0000313" key="10">
    <source>
        <dbReference type="EMBL" id="GAP28968.1"/>
    </source>
</evidence>
<evidence type="ECO:0000256" key="1">
    <source>
        <dbReference type="ARBA" id="ARBA00004496"/>
    </source>
</evidence>
<dbReference type="EMBL" id="BBYQ01000047">
    <property type="protein sequence ID" value="GAP28968.1"/>
    <property type="molecule type" value="Genomic_DNA"/>
</dbReference>
<dbReference type="GO" id="GO:0005737">
    <property type="term" value="C:cytoplasm"/>
    <property type="evidence" value="ECO:0007669"/>
    <property type="project" value="UniProtKB-SubCell"/>
</dbReference>
<evidence type="ECO:0000313" key="11">
    <source>
        <dbReference type="Proteomes" id="UP000037179"/>
    </source>
</evidence>
<proteinExistence type="inferred from homology"/>
<dbReference type="InterPro" id="IPR036465">
    <property type="entry name" value="vWFA_dom_sf"/>
</dbReference>
<dbReference type="InterPro" id="IPR056800">
    <property type="entry name" value="vWA_Ro60"/>
</dbReference>
<dbReference type="GO" id="GO:0003723">
    <property type="term" value="F:RNA binding"/>
    <property type="evidence" value="ECO:0007669"/>
    <property type="project" value="UniProtKB-KW"/>
</dbReference>
<dbReference type="PANTHER" id="PTHR14202:SF0">
    <property type="entry name" value="RNA-BINDING PROTEIN RO60"/>
    <property type="match status" value="1"/>
</dbReference>
<evidence type="ECO:0000256" key="3">
    <source>
        <dbReference type="ARBA" id="ARBA00022490"/>
    </source>
</evidence>
<reference evidence="9 12" key="3">
    <citation type="submission" date="2016-10" db="EMBL/GenBank/DDBJ databases">
        <title>Genome sequence of Nocardia seriolae strain EM150506, isolated from Anguila japonica.</title>
        <authorList>
            <person name="Han H.-J."/>
        </authorList>
    </citation>
    <scope>NUCLEOTIDE SEQUENCE [LARGE SCALE GENOMIC DNA]</scope>
    <source>
        <strain evidence="9 12">EM150506</strain>
    </source>
</reference>
<dbReference type="Proteomes" id="UP000037179">
    <property type="component" value="Unassembled WGS sequence"/>
</dbReference>
<dbReference type="SUPFAM" id="SSF53300">
    <property type="entry name" value="vWA-like"/>
    <property type="match status" value="1"/>
</dbReference>
<dbReference type="InterPro" id="IPR008858">
    <property type="entry name" value="TROVE_dom"/>
</dbReference>
<dbReference type="Proteomes" id="UP000180166">
    <property type="component" value="Chromosome"/>
</dbReference>
<feature type="compositionally biased region" description="Low complexity" evidence="7">
    <location>
        <begin position="274"/>
        <end position="284"/>
    </location>
</feature>
<evidence type="ECO:0000256" key="2">
    <source>
        <dbReference type="ARBA" id="ARBA00007814"/>
    </source>
</evidence>
<keyword evidence="3" id="KW-0963">Cytoplasm</keyword>
<name>A0ABC9YUM3_9NOCA</name>
<evidence type="ECO:0000259" key="8">
    <source>
        <dbReference type="PROSITE" id="PS50988"/>
    </source>
</evidence>
<keyword evidence="6 9" id="KW-0687">Ribonucleoprotein</keyword>
<keyword evidence="4" id="KW-0479">Metal-binding</keyword>
<evidence type="ECO:0000313" key="9">
    <source>
        <dbReference type="EMBL" id="APA94260.1"/>
    </source>
</evidence>
<feature type="domain" description="TROVE" evidence="8">
    <location>
        <begin position="1"/>
        <end position="155"/>
    </location>
</feature>
<keyword evidence="11" id="KW-1185">Reference proteome</keyword>
<sequence>MLGWIHEASLDGLCLIEGHTDVDRHCGAHSDLVREYRLSWEMLPDAALDDAGVWEALLDNGMPQTALMRQLPRLTRLGLLAPLGARTWAIAEQLADRDRLRRARVHPVNVFVAQRTYAKARSVRGESSWEPSRPIVDVLDAAFYAAFEAVEPTGKRHLFALAVSGSVTASVSGMPLSAREASAALALVTTSIESECQIVGFTSGSGYGSRRDTGLTPLSISPRQRLEDAIRAVSDLPFGGTDCALPMLYALERKLHVDVFVVAIDNGDVGGPDASASGAGAVPARGQPAGEAGRDRHDGHELHDRSSGRRGKVRYRRFRFGGTGFAGGLRARALTAGSGRSLPPGGITGWQWPVSLDTVAACPEI</sequence>
<dbReference type="Pfam" id="PF05731">
    <property type="entry name" value="TROVE"/>
    <property type="match status" value="1"/>
</dbReference>
<dbReference type="GO" id="GO:1990904">
    <property type="term" value="C:ribonucleoprotein complex"/>
    <property type="evidence" value="ECO:0007669"/>
    <property type="project" value="UniProtKB-KW"/>
</dbReference>
<keyword evidence="5" id="KW-0694">RNA-binding</keyword>
<accession>A0ABC9YUM3</accession>
<gene>
    <name evidence="9" type="ORF">NS506_00173</name>
    <name evidence="10" type="ORF">NSK11_contig00047-0001</name>
</gene>
<dbReference type="RefSeq" id="WP_071343335.1">
    <property type="nucleotide sequence ID" value="NZ_BBYQ01000047.1"/>
</dbReference>
<comment type="similarity">
    <text evidence="2">Belongs to the Ro 60 kDa family.</text>
</comment>
<dbReference type="InterPro" id="IPR037214">
    <property type="entry name" value="TROVE_dom_sf"/>
</dbReference>
<dbReference type="Pfam" id="PF25045">
    <property type="entry name" value="vWA_Ro60"/>
    <property type="match status" value="1"/>
</dbReference>
<dbReference type="EMBL" id="CP017839">
    <property type="protein sequence ID" value="APA94260.1"/>
    <property type="molecule type" value="Genomic_DNA"/>
</dbReference>
<reference evidence="11" key="1">
    <citation type="submission" date="2015-07" db="EMBL/GenBank/DDBJ databases">
        <title>Nocardia seriolae U-1 whole genome shotgun sequence.</title>
        <authorList>
            <person name="Imajoh M."/>
            <person name="Fukumoto Y."/>
            <person name="Sukeda M."/>
            <person name="Yamane J."/>
            <person name="Yamasaki K."/>
            <person name="Shimizu M."/>
            <person name="Ohnishi K."/>
            <person name="Oshima S."/>
        </authorList>
    </citation>
    <scope>NUCLEOTIDE SEQUENCE [LARGE SCALE GENOMIC DNA]</scope>
    <source>
        <strain evidence="11">U-1</strain>
    </source>
</reference>
<evidence type="ECO:0000256" key="5">
    <source>
        <dbReference type="ARBA" id="ARBA00022884"/>
    </source>
</evidence>